<dbReference type="Proteomes" id="UP000662200">
    <property type="component" value="Unassembled WGS sequence"/>
</dbReference>
<protein>
    <recommendedName>
        <fullName evidence="2">Imm-5-like domain-containing protein</fullName>
    </recommendedName>
</protein>
<dbReference type="AlphaFoldDB" id="A0A8J3FGV4"/>
<reference evidence="3" key="1">
    <citation type="journal article" date="2014" name="Int. J. Syst. Evol. Microbiol.">
        <title>Complete genome sequence of Corynebacterium casei LMG S-19264T (=DSM 44701T), isolated from a smear-ripened cheese.</title>
        <authorList>
            <consortium name="US DOE Joint Genome Institute (JGI-PGF)"/>
            <person name="Walter F."/>
            <person name="Albersmeier A."/>
            <person name="Kalinowski J."/>
            <person name="Ruckert C."/>
        </authorList>
    </citation>
    <scope>NUCLEOTIDE SEQUENCE</scope>
    <source>
        <strain evidence="3">JCM 3091</strain>
    </source>
</reference>
<dbReference type="RefSeq" id="WP_229789344.1">
    <property type="nucleotide sequence ID" value="NZ_BMQC01000002.1"/>
</dbReference>
<name>A0A8J3FGV4_9ACTN</name>
<proteinExistence type="predicted"/>
<sequence length="198" mass="20648">MTSPPGDFALSMEELRVVARYAAECAQPVLPVFEAVHPDDPRPRTAIDAAWTFVGGAPRAKLQRDAALAAHRAARDAGTPAARAAARAAGDAAAAAYLHPLARATQGGHILRAAAFAARAAELAADGRPEVGQDVIAQARRRATPTLIEVLRRYPPAPEGRSRVDQLWKALDTALRSGGGVTSPAASGRTRSPGRPTT</sequence>
<feature type="domain" description="Imm-5-like" evidence="2">
    <location>
        <begin position="12"/>
        <end position="130"/>
    </location>
</feature>
<evidence type="ECO:0000256" key="1">
    <source>
        <dbReference type="SAM" id="MobiDB-lite"/>
    </source>
</evidence>
<comment type="caution">
    <text evidence="3">The sequence shown here is derived from an EMBL/GenBank/DDBJ whole genome shotgun (WGS) entry which is preliminary data.</text>
</comment>
<evidence type="ECO:0000313" key="3">
    <source>
        <dbReference type="EMBL" id="GGK18661.1"/>
    </source>
</evidence>
<feature type="region of interest" description="Disordered" evidence="1">
    <location>
        <begin position="175"/>
        <end position="198"/>
    </location>
</feature>
<reference evidence="3" key="2">
    <citation type="submission" date="2020-09" db="EMBL/GenBank/DDBJ databases">
        <authorList>
            <person name="Sun Q."/>
            <person name="Ohkuma M."/>
        </authorList>
    </citation>
    <scope>NUCLEOTIDE SEQUENCE</scope>
    <source>
        <strain evidence="3">JCM 3091</strain>
    </source>
</reference>
<evidence type="ECO:0000259" key="2">
    <source>
        <dbReference type="Pfam" id="PF21805"/>
    </source>
</evidence>
<organism evidence="3 4">
    <name type="scientific">Pilimelia terevasa</name>
    <dbReference type="NCBI Taxonomy" id="53372"/>
    <lineage>
        <taxon>Bacteria</taxon>
        <taxon>Bacillati</taxon>
        <taxon>Actinomycetota</taxon>
        <taxon>Actinomycetes</taxon>
        <taxon>Micromonosporales</taxon>
        <taxon>Micromonosporaceae</taxon>
        <taxon>Pilimelia</taxon>
    </lineage>
</organism>
<dbReference type="InterPro" id="IPR048667">
    <property type="entry name" value="Imm5-like"/>
</dbReference>
<evidence type="ECO:0000313" key="4">
    <source>
        <dbReference type="Proteomes" id="UP000662200"/>
    </source>
</evidence>
<keyword evidence="4" id="KW-1185">Reference proteome</keyword>
<dbReference type="Pfam" id="PF21805">
    <property type="entry name" value="Imm5_like"/>
    <property type="match status" value="1"/>
</dbReference>
<gene>
    <name evidence="3" type="ORF">GCM10010124_09090</name>
</gene>
<dbReference type="EMBL" id="BMQC01000002">
    <property type="protein sequence ID" value="GGK18661.1"/>
    <property type="molecule type" value="Genomic_DNA"/>
</dbReference>
<accession>A0A8J3FGV4</accession>